<evidence type="ECO:0000313" key="4">
    <source>
        <dbReference type="Proteomes" id="UP000828390"/>
    </source>
</evidence>
<dbReference type="Gene3D" id="3.40.50.300">
    <property type="entry name" value="P-loop containing nucleotide triphosphate hydrolases"/>
    <property type="match status" value="1"/>
</dbReference>
<proteinExistence type="predicted"/>
<gene>
    <name evidence="3" type="ORF">DPMN_141985</name>
</gene>
<dbReference type="PANTHER" id="PTHR46312">
    <property type="entry name" value="NACHT DOMAIN-CONTAINING PROTEIN"/>
    <property type="match status" value="1"/>
</dbReference>
<dbReference type="Proteomes" id="UP000828390">
    <property type="component" value="Unassembled WGS sequence"/>
</dbReference>
<evidence type="ECO:0000256" key="1">
    <source>
        <dbReference type="SAM" id="MobiDB-lite"/>
    </source>
</evidence>
<dbReference type="SUPFAM" id="SSF52540">
    <property type="entry name" value="P-loop containing nucleoside triphosphate hydrolases"/>
    <property type="match status" value="1"/>
</dbReference>
<accession>A0A9D4GDD4</accession>
<evidence type="ECO:0000259" key="2">
    <source>
        <dbReference type="PROSITE" id="PS50837"/>
    </source>
</evidence>
<sequence length="1221" mass="138676">MEGSDTIISNTVAGVHELSAQTVRGTQDIESVIMDGSDTKLTNTEAGVHERSSHTVRGKQVIESVIMDGSDTIISNTETGVHELSAPTVRGKKDIESVIIDSSDAILSNTEAGVHELLAHTVRGKQDIESVIMDGSDTIISNTEAGVHELKAQIARGKDDIQSDVKAAKEDIVAHAKREVRDFKANADEVNYLQRKEMLFGMMIKYYDNTLSTMTTSPLNDGVHARVDDIYMPPKLQLMEKVKGTFKKTDTTITTYSKVFLKDGKYNRNMFIQGETGSGKSTFLAILVRDWCSISSKTSGKQFSQTDETYTADAYARLRPSDFFKDLKTLKVYTFVFHVTLRDSVNELNILEMIKKQILDEIYGDKDKRENAYRLLNEIMERERCLVLLDGLDEWTCNKGRSLPVLAVSHSHCDVLITTRPWKLTETMIPDAKIDMLLQLEGVNEPFEVSRRLLSCMDDCKDSMMLDKKHSEFLSYILKNHLVKFLISPMLLQLIVHSWVEGTETNGSMCEIYSLFLESLLKKANKTKGKFKQQPFQCFKDTEHIRPNIENVDRLAKAAFHLLFSNKRESSLVFSDTDLEEFGLDEEERKFAFKAGILSATRKASALRSSSSFSFIHKSVQEFLAAYYIACNTHLIDDIISGYLNLYKDAYRDISQVFIFLCGLEISAADKLSSMMNEQDIVIDDSYVFSGIILSGYRESVANKHYDSNLKLSHFHFLKPVTEIRNIHCIWKNNMFNILTLDLDICERWRKSPRERSESASHYDFDLSSCSKLKHLKLWGKGIWLKDSACSSISEHPVWFVLNSADPLPSLPCIERIKLKFVTISSRCLRSLLSSLLTLDHEVRCTLKNCRITSSVQGSDTYTDVDMTVLNNTLEMEVTIDSPGLWEALHSLNIKSLGLESFDHKCVKHWELLSQSLSSLTQLGTLSIHTKMRTYIVKQSPQSLKYLNIFCETLLPSQLRELIDTLRACTQTIECKLEFGITSSVQESDTKTVVDMTVLNNTLQMYVRKDSPGLWEALHSLNIKSLSLGSARTYVRVKHEELLSQSLSSLTQLGTLSIYLRTYIVIQPPQSLKYLNIFCETLLPSQLRELIDTLRACTQTIECKLEFGCAMLTFADDNDDVAVGDDANYDDDDDDDDDKEETNDDDEEDEDDERIQHQIAPEYIPIVQELETMTNVALKRFRIFRTVKTNYSVGVLYDHSLRWMNVINKISLRIIINTAST</sequence>
<reference evidence="3" key="2">
    <citation type="submission" date="2020-11" db="EMBL/GenBank/DDBJ databases">
        <authorList>
            <person name="McCartney M.A."/>
            <person name="Auch B."/>
            <person name="Kono T."/>
            <person name="Mallez S."/>
            <person name="Becker A."/>
            <person name="Gohl D.M."/>
            <person name="Silverstein K.A.T."/>
            <person name="Koren S."/>
            <person name="Bechman K.B."/>
            <person name="Herman A."/>
            <person name="Abrahante J.E."/>
            <person name="Garbe J."/>
        </authorList>
    </citation>
    <scope>NUCLEOTIDE SEQUENCE</scope>
    <source>
        <strain evidence="3">Duluth1</strain>
        <tissue evidence="3">Whole animal</tissue>
    </source>
</reference>
<dbReference type="InterPro" id="IPR027417">
    <property type="entry name" value="P-loop_NTPase"/>
</dbReference>
<feature type="compositionally biased region" description="Acidic residues" evidence="1">
    <location>
        <begin position="1123"/>
        <end position="1153"/>
    </location>
</feature>
<organism evidence="3 4">
    <name type="scientific">Dreissena polymorpha</name>
    <name type="common">Zebra mussel</name>
    <name type="synonym">Mytilus polymorpha</name>
    <dbReference type="NCBI Taxonomy" id="45954"/>
    <lineage>
        <taxon>Eukaryota</taxon>
        <taxon>Metazoa</taxon>
        <taxon>Spiralia</taxon>
        <taxon>Lophotrochozoa</taxon>
        <taxon>Mollusca</taxon>
        <taxon>Bivalvia</taxon>
        <taxon>Autobranchia</taxon>
        <taxon>Heteroconchia</taxon>
        <taxon>Euheterodonta</taxon>
        <taxon>Imparidentia</taxon>
        <taxon>Neoheterodontei</taxon>
        <taxon>Myida</taxon>
        <taxon>Dreissenoidea</taxon>
        <taxon>Dreissenidae</taxon>
        <taxon>Dreissena</taxon>
    </lineage>
</organism>
<reference evidence="3" key="1">
    <citation type="journal article" date="2019" name="bioRxiv">
        <title>The Genome of the Zebra Mussel, Dreissena polymorpha: A Resource for Invasive Species Research.</title>
        <authorList>
            <person name="McCartney M.A."/>
            <person name="Auch B."/>
            <person name="Kono T."/>
            <person name="Mallez S."/>
            <person name="Zhang Y."/>
            <person name="Obille A."/>
            <person name="Becker A."/>
            <person name="Abrahante J.E."/>
            <person name="Garbe J."/>
            <person name="Badalamenti J.P."/>
            <person name="Herman A."/>
            <person name="Mangelson H."/>
            <person name="Liachko I."/>
            <person name="Sullivan S."/>
            <person name="Sone E.D."/>
            <person name="Koren S."/>
            <person name="Silverstein K.A.T."/>
            <person name="Beckman K.B."/>
            <person name="Gohl D.M."/>
        </authorList>
    </citation>
    <scope>NUCLEOTIDE SEQUENCE</scope>
    <source>
        <strain evidence="3">Duluth1</strain>
        <tissue evidence="3">Whole animal</tissue>
    </source>
</reference>
<comment type="caution">
    <text evidence="3">The sequence shown here is derived from an EMBL/GenBank/DDBJ whole genome shotgun (WGS) entry which is preliminary data.</text>
</comment>
<name>A0A9D4GDD4_DREPO</name>
<dbReference type="AlphaFoldDB" id="A0A9D4GDD4"/>
<evidence type="ECO:0000313" key="3">
    <source>
        <dbReference type="EMBL" id="KAH3813524.1"/>
    </source>
</evidence>
<keyword evidence="4" id="KW-1185">Reference proteome</keyword>
<dbReference type="EMBL" id="JAIWYP010000006">
    <property type="protein sequence ID" value="KAH3813524.1"/>
    <property type="molecule type" value="Genomic_DNA"/>
</dbReference>
<protein>
    <recommendedName>
        <fullName evidence="2">NACHT domain-containing protein</fullName>
    </recommendedName>
</protein>
<feature type="domain" description="NACHT" evidence="2">
    <location>
        <begin position="268"/>
        <end position="394"/>
    </location>
</feature>
<dbReference type="PROSITE" id="PS50837">
    <property type="entry name" value="NACHT"/>
    <property type="match status" value="1"/>
</dbReference>
<dbReference type="PANTHER" id="PTHR46312:SF2">
    <property type="entry name" value="NUCLEOTIDE-BINDING OLIGOMERIZATION DOMAIN-CONTAINING PROTEIN 2-LIKE"/>
    <property type="match status" value="1"/>
</dbReference>
<dbReference type="InterPro" id="IPR007111">
    <property type="entry name" value="NACHT_NTPase"/>
</dbReference>
<feature type="region of interest" description="Disordered" evidence="1">
    <location>
        <begin position="1123"/>
        <end position="1157"/>
    </location>
</feature>